<dbReference type="PANTHER" id="PTHR35272:SF3">
    <property type="entry name" value="THIOL:DISULFIDE INTERCHANGE PROTEIN DSBC"/>
    <property type="match status" value="1"/>
</dbReference>
<comment type="subcellular location">
    <subcellularLocation>
        <location evidence="1 7">Periplasm</location>
    </subcellularLocation>
</comment>
<accession>A0ABW4KU11</accession>
<dbReference type="InterPro" id="IPR018950">
    <property type="entry name" value="DiS-bond_isomerase_DsbC/G_N"/>
</dbReference>
<evidence type="ECO:0000256" key="1">
    <source>
        <dbReference type="ARBA" id="ARBA00004418"/>
    </source>
</evidence>
<dbReference type="InterPro" id="IPR012336">
    <property type="entry name" value="Thioredoxin-like_fold"/>
</dbReference>
<evidence type="ECO:0000256" key="5">
    <source>
        <dbReference type="ARBA" id="ARBA00023157"/>
    </source>
</evidence>
<dbReference type="Pfam" id="PF10411">
    <property type="entry name" value="DsbC_N"/>
    <property type="match status" value="1"/>
</dbReference>
<dbReference type="SUPFAM" id="SSF52833">
    <property type="entry name" value="Thioredoxin-like"/>
    <property type="match status" value="1"/>
</dbReference>
<feature type="domain" description="Thioredoxin-like fold" evidence="9">
    <location>
        <begin position="136"/>
        <end position="259"/>
    </location>
</feature>
<comment type="function">
    <text evidence="7">Required for disulfide bond formation in some periplasmic proteins. Acts by transferring its disulfide bond to other proteins and is reduced in the process.</text>
</comment>
<organism evidence="10 11">
    <name type="scientific">Ottowia flava</name>
    <dbReference type="NCBI Taxonomy" id="2675430"/>
    <lineage>
        <taxon>Bacteria</taxon>
        <taxon>Pseudomonadati</taxon>
        <taxon>Pseudomonadota</taxon>
        <taxon>Betaproteobacteria</taxon>
        <taxon>Burkholderiales</taxon>
        <taxon>Comamonadaceae</taxon>
        <taxon>Ottowia</taxon>
    </lineage>
</organism>
<dbReference type="InterPro" id="IPR033954">
    <property type="entry name" value="DiS-bond_Isoase_DsbC/G"/>
</dbReference>
<dbReference type="InterPro" id="IPR051470">
    <property type="entry name" value="Thiol:disulfide_interchange"/>
</dbReference>
<dbReference type="InterPro" id="IPR036249">
    <property type="entry name" value="Thioredoxin-like_sf"/>
</dbReference>
<dbReference type="Gene3D" id="3.40.30.10">
    <property type="entry name" value="Glutaredoxin"/>
    <property type="match status" value="1"/>
</dbReference>
<dbReference type="InterPro" id="IPR009094">
    <property type="entry name" value="DiS-bond_isomerase_DsbC/G_N_sf"/>
</dbReference>
<dbReference type="Proteomes" id="UP001597304">
    <property type="component" value="Unassembled WGS sequence"/>
</dbReference>
<dbReference type="RefSeq" id="WP_147914647.1">
    <property type="nucleotide sequence ID" value="NZ_JBHUEJ010000010.1"/>
</dbReference>
<dbReference type="PROSITE" id="PS51257">
    <property type="entry name" value="PROKAR_LIPOPROTEIN"/>
    <property type="match status" value="1"/>
</dbReference>
<keyword evidence="5" id="KW-1015">Disulfide bond</keyword>
<evidence type="ECO:0000313" key="11">
    <source>
        <dbReference type="Proteomes" id="UP001597304"/>
    </source>
</evidence>
<gene>
    <name evidence="10" type="ORF">ACFSF0_04140</name>
</gene>
<keyword evidence="6 7" id="KW-0676">Redox-active center</keyword>
<dbReference type="PANTHER" id="PTHR35272">
    <property type="entry name" value="THIOL:DISULFIDE INTERCHANGE PROTEIN DSBC-RELATED"/>
    <property type="match status" value="1"/>
</dbReference>
<evidence type="ECO:0000259" key="9">
    <source>
        <dbReference type="Pfam" id="PF13098"/>
    </source>
</evidence>
<keyword evidence="3 7" id="KW-0732">Signal</keyword>
<evidence type="ECO:0000256" key="7">
    <source>
        <dbReference type="RuleBase" id="RU364038"/>
    </source>
</evidence>
<proteinExistence type="inferred from homology"/>
<comment type="similarity">
    <text evidence="2 7">Belongs to the thioredoxin family. DsbC subfamily.</text>
</comment>
<sequence>MNVRLFSNLRFAPLFLGTLFLVQGCINSDHSAPPTAKEQIGDAVADAVSDTEAKQVELALRAVDDMAKIQSLKALSPHLIEMSTSDGVAYVTRDYKHVIVGNVLSVANGRNLTEDRIVEMQKVSWEHLPTRLALKRGNGSRKILVVEDPSCGYCRQLHETLATVPDVTVYSLVVAILGPQSQQQAARILCSEDPAKAWSEWMGKGVRPAADLCERGVERLGGAMAAAERLGVKSTPVMIFEDGTRRVGASSSQDIEKALQQAAAKRVSKT</sequence>
<feature type="domain" description="Disulphide bond isomerase DsbC/G N-terminal" evidence="8">
    <location>
        <begin position="54"/>
        <end position="114"/>
    </location>
</feature>
<evidence type="ECO:0000256" key="2">
    <source>
        <dbReference type="ARBA" id="ARBA00009813"/>
    </source>
</evidence>
<evidence type="ECO:0000256" key="6">
    <source>
        <dbReference type="ARBA" id="ARBA00023284"/>
    </source>
</evidence>
<evidence type="ECO:0000259" key="8">
    <source>
        <dbReference type="Pfam" id="PF10411"/>
    </source>
</evidence>
<protein>
    <recommendedName>
        <fullName evidence="7">Thiol:disulfide interchange protein</fullName>
    </recommendedName>
</protein>
<evidence type="ECO:0000256" key="3">
    <source>
        <dbReference type="ARBA" id="ARBA00022729"/>
    </source>
</evidence>
<dbReference type="EMBL" id="JBHUEJ010000010">
    <property type="protein sequence ID" value="MFD1709783.1"/>
    <property type="molecule type" value="Genomic_DNA"/>
</dbReference>
<reference evidence="11" key="1">
    <citation type="journal article" date="2019" name="Int. J. Syst. Evol. Microbiol.">
        <title>The Global Catalogue of Microorganisms (GCM) 10K type strain sequencing project: providing services to taxonomists for standard genome sequencing and annotation.</title>
        <authorList>
            <consortium name="The Broad Institute Genomics Platform"/>
            <consortium name="The Broad Institute Genome Sequencing Center for Infectious Disease"/>
            <person name="Wu L."/>
            <person name="Ma J."/>
        </authorList>
    </citation>
    <scope>NUCLEOTIDE SEQUENCE [LARGE SCALE GENOMIC DNA]</scope>
    <source>
        <strain evidence="11">LMG 29247</strain>
    </source>
</reference>
<comment type="caution">
    <text evidence="10">The sequence shown here is derived from an EMBL/GenBank/DDBJ whole genome shotgun (WGS) entry which is preliminary data.</text>
</comment>
<keyword evidence="11" id="KW-1185">Reference proteome</keyword>
<dbReference type="Pfam" id="PF13098">
    <property type="entry name" value="Thioredoxin_2"/>
    <property type="match status" value="1"/>
</dbReference>
<name>A0ABW4KU11_9BURK</name>
<dbReference type="Gene3D" id="3.10.450.70">
    <property type="entry name" value="Disulphide bond isomerase, DsbC/G, N-terminal"/>
    <property type="match status" value="1"/>
</dbReference>
<dbReference type="SUPFAM" id="SSF54423">
    <property type="entry name" value="DsbC/DsbG N-terminal domain-like"/>
    <property type="match status" value="1"/>
</dbReference>
<dbReference type="CDD" id="cd03020">
    <property type="entry name" value="DsbA_DsbC_DsbG"/>
    <property type="match status" value="1"/>
</dbReference>
<evidence type="ECO:0000256" key="4">
    <source>
        <dbReference type="ARBA" id="ARBA00022764"/>
    </source>
</evidence>
<evidence type="ECO:0000313" key="10">
    <source>
        <dbReference type="EMBL" id="MFD1709783.1"/>
    </source>
</evidence>
<keyword evidence="4 7" id="KW-0574">Periplasm</keyword>